<comment type="caution">
    <text evidence="7">The sequence shown here is derived from an EMBL/GenBank/DDBJ whole genome shotgun (WGS) entry which is preliminary data.</text>
</comment>
<evidence type="ECO:0000256" key="5">
    <source>
        <dbReference type="ARBA" id="ARBA00023128"/>
    </source>
</evidence>
<organism evidence="7 8">
    <name type="scientific">Trichoderma gamsii</name>
    <dbReference type="NCBI Taxonomy" id="398673"/>
    <lineage>
        <taxon>Eukaryota</taxon>
        <taxon>Fungi</taxon>
        <taxon>Dikarya</taxon>
        <taxon>Ascomycota</taxon>
        <taxon>Pezizomycotina</taxon>
        <taxon>Sordariomycetes</taxon>
        <taxon>Hypocreomycetidae</taxon>
        <taxon>Hypocreales</taxon>
        <taxon>Hypocreaceae</taxon>
        <taxon>Trichoderma</taxon>
    </lineage>
</organism>
<evidence type="ECO:0000256" key="1">
    <source>
        <dbReference type="ARBA" id="ARBA00004173"/>
    </source>
</evidence>
<keyword evidence="5" id="KW-0496">Mitochondrion</keyword>
<dbReference type="GO" id="GO:0016020">
    <property type="term" value="C:membrane"/>
    <property type="evidence" value="ECO:0007669"/>
    <property type="project" value="UniProtKB-SubCell"/>
</dbReference>
<protein>
    <recommendedName>
        <fullName evidence="9">DUF676 domain-containing protein</fullName>
    </recommendedName>
</protein>
<dbReference type="GeneID" id="29988479"/>
<evidence type="ECO:0000256" key="4">
    <source>
        <dbReference type="ARBA" id="ARBA00022824"/>
    </source>
</evidence>
<dbReference type="InterPro" id="IPR052374">
    <property type="entry name" value="SERAC1"/>
</dbReference>
<dbReference type="RefSeq" id="XP_024404929.1">
    <property type="nucleotide sequence ID" value="XM_024550321.1"/>
</dbReference>
<evidence type="ECO:0000256" key="6">
    <source>
        <dbReference type="ARBA" id="ARBA00023136"/>
    </source>
</evidence>
<dbReference type="Gene3D" id="3.40.50.1820">
    <property type="entry name" value="alpha/beta hydrolase"/>
    <property type="match status" value="1"/>
</dbReference>
<dbReference type="EMBL" id="JPDN02000035">
    <property type="protein sequence ID" value="PON22726.1"/>
    <property type="molecule type" value="Genomic_DNA"/>
</dbReference>
<dbReference type="InterPro" id="IPR029058">
    <property type="entry name" value="AB_hydrolase_fold"/>
</dbReference>
<dbReference type="PANTHER" id="PTHR48182">
    <property type="entry name" value="PROTEIN SERAC1"/>
    <property type="match status" value="1"/>
</dbReference>
<evidence type="ECO:0000256" key="2">
    <source>
        <dbReference type="ARBA" id="ARBA00004240"/>
    </source>
</evidence>
<reference evidence="7 8" key="1">
    <citation type="journal article" date="2016" name="Genome Announc.">
        <title>Draft Whole-Genome Sequence of Trichoderma gamsii T6085, a Promising Biocontrol Agent of Fusarium Head Blight on Wheat.</title>
        <authorList>
            <person name="Baroncelli R."/>
            <person name="Zapparata A."/>
            <person name="Piaggeschi G."/>
            <person name="Sarrocco S."/>
            <person name="Vannacci G."/>
        </authorList>
    </citation>
    <scope>NUCLEOTIDE SEQUENCE [LARGE SCALE GENOMIC DNA]</scope>
    <source>
        <strain evidence="7 8">T6085</strain>
    </source>
</reference>
<evidence type="ECO:0000256" key="3">
    <source>
        <dbReference type="ARBA" id="ARBA00004370"/>
    </source>
</evidence>
<evidence type="ECO:0008006" key="9">
    <source>
        <dbReference type="Google" id="ProtNLM"/>
    </source>
</evidence>
<proteinExistence type="predicted"/>
<dbReference type="GO" id="GO:0005739">
    <property type="term" value="C:mitochondrion"/>
    <property type="evidence" value="ECO:0007669"/>
    <property type="project" value="UniProtKB-SubCell"/>
</dbReference>
<evidence type="ECO:0000313" key="7">
    <source>
        <dbReference type="EMBL" id="PON22726.1"/>
    </source>
</evidence>
<accession>A0A2P4ZEL0</accession>
<dbReference type="PANTHER" id="PTHR48182:SF2">
    <property type="entry name" value="PROTEIN SERAC1"/>
    <property type="match status" value="1"/>
</dbReference>
<dbReference type="SUPFAM" id="SSF53474">
    <property type="entry name" value="alpha/beta-Hydrolases"/>
    <property type="match status" value="1"/>
</dbReference>
<gene>
    <name evidence="7" type="ORF">TGAM01_v208412</name>
</gene>
<evidence type="ECO:0000313" key="8">
    <source>
        <dbReference type="Proteomes" id="UP000054821"/>
    </source>
</evidence>
<dbReference type="GO" id="GO:0005783">
    <property type="term" value="C:endoplasmic reticulum"/>
    <property type="evidence" value="ECO:0007669"/>
    <property type="project" value="UniProtKB-SubCell"/>
</dbReference>
<dbReference type="STRING" id="398673.A0A2P4ZEL0"/>
<name>A0A2P4ZEL0_9HYPO</name>
<dbReference type="Proteomes" id="UP000054821">
    <property type="component" value="Unassembled WGS sequence"/>
</dbReference>
<comment type="subcellular location">
    <subcellularLocation>
        <location evidence="2">Endoplasmic reticulum</location>
    </subcellularLocation>
    <subcellularLocation>
        <location evidence="3">Membrane</location>
    </subcellularLocation>
    <subcellularLocation>
        <location evidence="1">Mitochondrion</location>
    </subcellularLocation>
</comment>
<dbReference type="AlphaFoldDB" id="A0A2P4ZEL0"/>
<keyword evidence="8" id="KW-1185">Reference proteome</keyword>
<keyword evidence="6" id="KW-0472">Membrane</keyword>
<sequence>MPMIFSEHMEQYDLETVFPQPGPFAIMRSADVEDTWSHRGKVWPRDILPSCFNKHCRVMLFSYNDGLSVNDEDTQFTKHADRLLRLLMEKRKDDPTRPLIFICHDVGGLIVKEALAKAHLDKSGTIISIDHFTRLLVFFNTPHHNVAKSVRNIASAAVRPTPPDVLDMLDKACNEHVARIAPLEERGRLYRRRLVINFHGCNWYRGKQLVSPFFAPSLANIQHQSVQQLTRRFVSTFKLVEKEDTMCNVRHEYWEKHFSIYGDHTSICRFPDSEDVTCETVLKTIGLNTYLAMRMYPVSDILNRARFRFYDEHRRTSRPI</sequence>
<keyword evidence="4" id="KW-0256">Endoplasmic reticulum</keyword>